<organism evidence="2 3">
    <name type="scientific">Immersiella caudata</name>
    <dbReference type="NCBI Taxonomy" id="314043"/>
    <lineage>
        <taxon>Eukaryota</taxon>
        <taxon>Fungi</taxon>
        <taxon>Dikarya</taxon>
        <taxon>Ascomycota</taxon>
        <taxon>Pezizomycotina</taxon>
        <taxon>Sordariomycetes</taxon>
        <taxon>Sordariomycetidae</taxon>
        <taxon>Sordariales</taxon>
        <taxon>Lasiosphaeriaceae</taxon>
        <taxon>Immersiella</taxon>
    </lineage>
</organism>
<comment type="caution">
    <text evidence="2">The sequence shown here is derived from an EMBL/GenBank/DDBJ whole genome shotgun (WGS) entry which is preliminary data.</text>
</comment>
<dbReference type="EMBL" id="JAULSU010000005">
    <property type="protein sequence ID" value="KAK0617387.1"/>
    <property type="molecule type" value="Genomic_DNA"/>
</dbReference>
<gene>
    <name evidence="2" type="ORF">B0T14DRAFT_268200</name>
</gene>
<reference evidence="2" key="1">
    <citation type="submission" date="2023-06" db="EMBL/GenBank/DDBJ databases">
        <title>Genome-scale phylogeny and comparative genomics of the fungal order Sordariales.</title>
        <authorList>
            <consortium name="Lawrence Berkeley National Laboratory"/>
            <person name="Hensen N."/>
            <person name="Bonometti L."/>
            <person name="Westerberg I."/>
            <person name="Brannstrom I.O."/>
            <person name="Guillou S."/>
            <person name="Cros-Aarteil S."/>
            <person name="Calhoun S."/>
            <person name="Haridas S."/>
            <person name="Kuo A."/>
            <person name="Mondo S."/>
            <person name="Pangilinan J."/>
            <person name="Riley R."/>
            <person name="Labutti K."/>
            <person name="Andreopoulos B."/>
            <person name="Lipzen A."/>
            <person name="Chen C."/>
            <person name="Yanf M."/>
            <person name="Daum C."/>
            <person name="Ng V."/>
            <person name="Clum A."/>
            <person name="Steindorff A."/>
            <person name="Ohm R."/>
            <person name="Martin F."/>
            <person name="Silar P."/>
            <person name="Natvig D."/>
            <person name="Lalanne C."/>
            <person name="Gautier V."/>
            <person name="Ament-Velasquez S.L."/>
            <person name="Kruys A."/>
            <person name="Hutchinson M.I."/>
            <person name="Powell A.J."/>
            <person name="Barry K."/>
            <person name="Miller A.N."/>
            <person name="Grigoriev I.V."/>
            <person name="Debuchy R."/>
            <person name="Gladieux P."/>
            <person name="Thoren M.H."/>
            <person name="Johannesson H."/>
        </authorList>
    </citation>
    <scope>NUCLEOTIDE SEQUENCE</scope>
    <source>
        <strain evidence="2">CBS 606.72</strain>
    </source>
</reference>
<evidence type="ECO:0000313" key="3">
    <source>
        <dbReference type="Proteomes" id="UP001175000"/>
    </source>
</evidence>
<evidence type="ECO:0000256" key="1">
    <source>
        <dbReference type="SAM" id="MobiDB-lite"/>
    </source>
</evidence>
<feature type="region of interest" description="Disordered" evidence="1">
    <location>
        <begin position="166"/>
        <end position="198"/>
    </location>
</feature>
<feature type="compositionally biased region" description="Polar residues" evidence="1">
    <location>
        <begin position="168"/>
        <end position="182"/>
    </location>
</feature>
<sequence length="452" mass="49901">MALHPTPSRLRPSTLCLDLEGVFLSGTLNSFKNAQLVLKSQYGPAPRTPYTGSQSQAPEVRHLLMVHVNDRANELETLDLAQFALPPDSQDESMPHKVEYLAAESSLAFYYPKGASKAQHTLKVKFQGPADIVTVLTELWALNITVQNASPSIQGNLSTNRDVRGFASPSTHYPTSRYQTPRQAHGRSSRLAMQPNTPDWRSPLFANPAHRLTPSRPLSQTASQSMSPVNVWPSISPVHQLPRPATTVGVPGVLGEGVYRIRRMSSAPGSRPRMREPLGTFELHDPRAYTVSRYFDKTLERSDIAHLFGGRSVQDEGTPEARDLKDSASVADVVRNSANNGLSSLQFYQGPDAMPRDTRTSQKVIAAAQESRQGAADDALLRVASLSQDGLMEATKIWNDLLEMGQKEAELVCNAEEAQKIWSRYGQDWERQLIRLAANVAEKMRSEGVHIC</sequence>
<evidence type="ECO:0000313" key="2">
    <source>
        <dbReference type="EMBL" id="KAK0617387.1"/>
    </source>
</evidence>
<proteinExistence type="predicted"/>
<name>A0AA39WL36_9PEZI</name>
<dbReference type="AlphaFoldDB" id="A0AA39WL36"/>
<dbReference type="Proteomes" id="UP001175000">
    <property type="component" value="Unassembled WGS sequence"/>
</dbReference>
<keyword evidence="3" id="KW-1185">Reference proteome</keyword>
<protein>
    <submittedName>
        <fullName evidence="2">Uncharacterized protein</fullName>
    </submittedName>
</protein>
<accession>A0AA39WL36</accession>